<keyword evidence="4" id="KW-0560">Oxidoreductase</keyword>
<dbReference type="GO" id="GO:0050661">
    <property type="term" value="F:NADP binding"/>
    <property type="evidence" value="ECO:0007669"/>
    <property type="project" value="InterPro"/>
</dbReference>
<comment type="similarity">
    <text evidence="1">Belongs to the FMO family.</text>
</comment>
<dbReference type="InterPro" id="IPR020946">
    <property type="entry name" value="Flavin_mOase-like"/>
</dbReference>
<dbReference type="SUPFAM" id="SSF51905">
    <property type="entry name" value="FAD/NAD(P)-binding domain"/>
    <property type="match status" value="2"/>
</dbReference>
<dbReference type="GO" id="GO:0004499">
    <property type="term" value="F:N,N-dimethylaniline monooxygenase activity"/>
    <property type="evidence" value="ECO:0007669"/>
    <property type="project" value="InterPro"/>
</dbReference>
<dbReference type="AlphaFoldDB" id="A0A072PC99"/>
<evidence type="ECO:0000313" key="6">
    <source>
        <dbReference type="Proteomes" id="UP000027920"/>
    </source>
</evidence>
<evidence type="ECO:0000313" key="5">
    <source>
        <dbReference type="EMBL" id="KEF53195.1"/>
    </source>
</evidence>
<organism evidence="5 6">
    <name type="scientific">Exophiala aquamarina CBS 119918</name>
    <dbReference type="NCBI Taxonomy" id="1182545"/>
    <lineage>
        <taxon>Eukaryota</taxon>
        <taxon>Fungi</taxon>
        <taxon>Dikarya</taxon>
        <taxon>Ascomycota</taxon>
        <taxon>Pezizomycotina</taxon>
        <taxon>Eurotiomycetes</taxon>
        <taxon>Chaetothyriomycetidae</taxon>
        <taxon>Chaetothyriales</taxon>
        <taxon>Herpotrichiellaceae</taxon>
        <taxon>Exophiala</taxon>
    </lineage>
</organism>
<dbReference type="HOGENOM" id="CLU_019225_1_0_1"/>
<dbReference type="OrthoDB" id="2915840at2759"/>
<keyword evidence="6" id="KW-1185">Reference proteome</keyword>
<gene>
    <name evidence="5" type="ORF">A1O9_10643</name>
</gene>
<dbReference type="VEuPathDB" id="FungiDB:A1O9_10643"/>
<keyword evidence="3" id="KW-0274">FAD</keyword>
<accession>A0A072PC99</accession>
<comment type="caution">
    <text evidence="5">The sequence shown here is derived from an EMBL/GenBank/DDBJ whole genome shotgun (WGS) entry which is preliminary data.</text>
</comment>
<protein>
    <submittedName>
        <fullName evidence="5">Uncharacterized protein</fullName>
    </submittedName>
</protein>
<dbReference type="Proteomes" id="UP000027920">
    <property type="component" value="Unassembled WGS sequence"/>
</dbReference>
<keyword evidence="2" id="KW-0285">Flavoprotein</keyword>
<name>A0A072PC99_9EURO</name>
<dbReference type="Gene3D" id="3.50.50.60">
    <property type="entry name" value="FAD/NAD(P)-binding domain"/>
    <property type="match status" value="1"/>
</dbReference>
<dbReference type="InterPro" id="IPR050346">
    <property type="entry name" value="FMO-like"/>
</dbReference>
<dbReference type="EMBL" id="AMGV01000014">
    <property type="protein sequence ID" value="KEF53195.1"/>
    <property type="molecule type" value="Genomic_DNA"/>
</dbReference>
<dbReference type="PANTHER" id="PTHR23023">
    <property type="entry name" value="DIMETHYLANILINE MONOOXYGENASE"/>
    <property type="match status" value="1"/>
</dbReference>
<evidence type="ECO:0000256" key="1">
    <source>
        <dbReference type="ARBA" id="ARBA00009183"/>
    </source>
</evidence>
<reference evidence="5 6" key="1">
    <citation type="submission" date="2013-03" db="EMBL/GenBank/DDBJ databases">
        <title>The Genome Sequence of Exophiala aquamarina CBS 119918.</title>
        <authorList>
            <consortium name="The Broad Institute Genomics Platform"/>
            <person name="Cuomo C."/>
            <person name="de Hoog S."/>
            <person name="Gorbushina A."/>
            <person name="Walker B."/>
            <person name="Young S.K."/>
            <person name="Zeng Q."/>
            <person name="Gargeya S."/>
            <person name="Fitzgerald M."/>
            <person name="Haas B."/>
            <person name="Abouelleil A."/>
            <person name="Allen A.W."/>
            <person name="Alvarado L."/>
            <person name="Arachchi H.M."/>
            <person name="Berlin A.M."/>
            <person name="Chapman S.B."/>
            <person name="Gainer-Dewar J."/>
            <person name="Goldberg J."/>
            <person name="Griggs A."/>
            <person name="Gujja S."/>
            <person name="Hansen M."/>
            <person name="Howarth C."/>
            <person name="Imamovic A."/>
            <person name="Ireland A."/>
            <person name="Larimer J."/>
            <person name="McCowan C."/>
            <person name="Murphy C."/>
            <person name="Pearson M."/>
            <person name="Poon T.W."/>
            <person name="Priest M."/>
            <person name="Roberts A."/>
            <person name="Saif S."/>
            <person name="Shea T."/>
            <person name="Sisk P."/>
            <person name="Sykes S."/>
            <person name="Wortman J."/>
            <person name="Nusbaum C."/>
            <person name="Birren B."/>
        </authorList>
    </citation>
    <scope>NUCLEOTIDE SEQUENCE [LARGE SCALE GENOMIC DNA]</scope>
    <source>
        <strain evidence="5 6">CBS 119918</strain>
    </source>
</reference>
<dbReference type="Pfam" id="PF00743">
    <property type="entry name" value="FMO-like"/>
    <property type="match status" value="1"/>
</dbReference>
<evidence type="ECO:0000256" key="3">
    <source>
        <dbReference type="ARBA" id="ARBA00022827"/>
    </source>
</evidence>
<evidence type="ECO:0000256" key="2">
    <source>
        <dbReference type="ARBA" id="ARBA00022630"/>
    </source>
</evidence>
<sequence length="588" mass="65759">MADEELDLAIVGAGWHGLAMAKTYSEAYPSARIALFDSAKSVGGVWAKERLYPGLKTNNMLGSYEFGDFPMCPDRFKVRPGEHIPGAVVNEYLRQFAEEYDLMSRLRLNTKVESAEVVEYGEWILLVSNTADEPSKMRGIKAKKLVVATGLTSKPSMPTFPGQSEFQGKLFHSIHLKDRAKDLESAREVVVLGASKSSWDTCYSAAISGAHVNMVIRPGGGGPSWVLPAFFTPLKLSIQRLATTRLCSLFEPCVWAAESSGFPWIRYLLHRTIVGRRLVSALWGVLDMIVLRANGYDDHPELKKLKPWTDTFWMGNNLGIHNYEQNWFDLVRKGRINIHVADVASLSGDGVHLSSGAVINADTFVCCTGWETLPSIKFLPEEVIDGLGFPSTSLQTSETLMQDARTRILKTVPSLRPGPRKVLPACAAAPIREHEAKNRGSTRSNYQLYRFMVPPSQKLFQHRNIAVIGAHLAVNAITVAQAQALWVTAFFNDKIANISDSKVSYREIEYQTILHAEYCRLRHPAAGGGAGHRCPDLVFDGLLYTDLLLRDLGVEVRRKRSWWRELFCRYLPSDYQGLVEEWVAKRIN</sequence>
<dbReference type="RefSeq" id="XP_013255785.1">
    <property type="nucleotide sequence ID" value="XM_013400331.1"/>
</dbReference>
<evidence type="ECO:0000256" key="4">
    <source>
        <dbReference type="ARBA" id="ARBA00023002"/>
    </source>
</evidence>
<dbReference type="GeneID" id="25285547"/>
<dbReference type="GO" id="GO:0050660">
    <property type="term" value="F:flavin adenine dinucleotide binding"/>
    <property type="evidence" value="ECO:0007669"/>
    <property type="project" value="InterPro"/>
</dbReference>
<proteinExistence type="inferred from homology"/>
<dbReference type="InterPro" id="IPR036188">
    <property type="entry name" value="FAD/NAD-bd_sf"/>
</dbReference>